<sequence length="517" mass="59082">MSGDNIRNLILILGDQLSPEMSSLAQASSDDVVLMCEVMEEAEYVRHHPKKIAFLFSAMRHFAEDLRARGLTVRYVHLEDESNSGSFGGEVGRAVSDLRPDRVIVTEPGEFRVLEMMDGWQRAFNVPVEIRDDMRFLCSRSEFAAFAGGRRQLRMETFYRDMRVKTGLLMEGDTPAGGRWNFDADNRKPATLDLFSQPRKGFKPDTITKDVLELVGRRFGAHFGRLEGFDFAVSRAQAETLRDRFMVDHLARFGERQDAMLSGDPVLSHSLLSFYLNAGLLDPLDLCRRAEAVYLAGDAPLNAVEGFIRQIIGWREYIRGVYWLKMPDYREMNFLEADRALPDFYWTAETRMACLRQVITETRDNAYAHHIQRLMITGNFAMLAGVRPIEIHQWYLEVYADAYEWVELPNVIGMSQFADGGFLGSKPYAAGGNYINRMSDYCEGCAYDVRKKTGKDACPFNALYWDFLDRNADKLKGNHRLGPVYAAWARMSPEKKRETRQSAQTFLAELDALPKTY</sequence>
<evidence type="ECO:0000313" key="2">
    <source>
        <dbReference type="Proteomes" id="UP001155840"/>
    </source>
</evidence>
<gene>
    <name evidence="1" type="ORF">G8E10_11255</name>
</gene>
<dbReference type="EMBL" id="JAANCM010000005">
    <property type="protein sequence ID" value="NHT76316.1"/>
    <property type="molecule type" value="Genomic_DNA"/>
</dbReference>
<dbReference type="Pfam" id="PF04244">
    <property type="entry name" value="DPRP"/>
    <property type="match status" value="1"/>
</dbReference>
<dbReference type="Gene3D" id="1.10.579.10">
    <property type="entry name" value="DNA Cyclobutane Dipyrimidine Photolyase, subunit A, domain 3"/>
    <property type="match status" value="1"/>
</dbReference>
<dbReference type="InterPro" id="IPR036134">
    <property type="entry name" value="Crypto/Photolyase_FAD-like_sf"/>
</dbReference>
<dbReference type="PANTHER" id="PTHR38657">
    <property type="entry name" value="SLR1343 PROTEIN"/>
    <property type="match status" value="1"/>
</dbReference>
<keyword evidence="2" id="KW-1185">Reference proteome</keyword>
<reference evidence="1" key="1">
    <citation type="submission" date="2020-03" db="EMBL/GenBank/DDBJ databases">
        <title>Ferranicluibacter endophyticum gen. nov., sp. nov., a new genus isolated from Rubus ulmifolius Schott. stem.</title>
        <authorList>
            <person name="Roca-Couso R."/>
            <person name="Flores-Felix J.D."/>
            <person name="Igual J.M."/>
            <person name="Rivas R."/>
        </authorList>
    </citation>
    <scope>NUCLEOTIDE SEQUENCE</scope>
    <source>
        <strain evidence="1">CRRU44</strain>
    </source>
</reference>
<dbReference type="InterPro" id="IPR052551">
    <property type="entry name" value="UV-DNA_repair_photolyase"/>
</dbReference>
<name>A0AA43ZFS9_9HYPH</name>
<dbReference type="PANTHER" id="PTHR38657:SF1">
    <property type="entry name" value="SLR1343 PROTEIN"/>
    <property type="match status" value="1"/>
</dbReference>
<dbReference type="InterPro" id="IPR014729">
    <property type="entry name" value="Rossmann-like_a/b/a_fold"/>
</dbReference>
<proteinExistence type="predicted"/>
<dbReference type="SUPFAM" id="SSF48173">
    <property type="entry name" value="Cryptochrome/photolyase FAD-binding domain"/>
    <property type="match status" value="1"/>
</dbReference>
<dbReference type="InterPro" id="IPR007357">
    <property type="entry name" value="PhrB-like"/>
</dbReference>
<evidence type="ECO:0000313" key="1">
    <source>
        <dbReference type="EMBL" id="NHT76316.1"/>
    </source>
</evidence>
<dbReference type="Proteomes" id="UP001155840">
    <property type="component" value="Unassembled WGS sequence"/>
</dbReference>
<organism evidence="1 2">
    <name type="scientific">Ferranicluibacter rubi</name>
    <dbReference type="NCBI Taxonomy" id="2715133"/>
    <lineage>
        <taxon>Bacteria</taxon>
        <taxon>Pseudomonadati</taxon>
        <taxon>Pseudomonadota</taxon>
        <taxon>Alphaproteobacteria</taxon>
        <taxon>Hyphomicrobiales</taxon>
        <taxon>Rhizobiaceae</taxon>
        <taxon>Ferranicluibacter</taxon>
    </lineage>
</organism>
<dbReference type="Gene3D" id="1.25.40.80">
    <property type="match status" value="1"/>
</dbReference>
<dbReference type="Gene3D" id="1.10.10.1710">
    <property type="entry name" value="Deoxyribodipyrimidine photolyase-related"/>
    <property type="match status" value="1"/>
</dbReference>
<accession>A0AA43ZFS9</accession>
<dbReference type="RefSeq" id="WP_167128894.1">
    <property type="nucleotide sequence ID" value="NZ_JAANCM010000005.1"/>
</dbReference>
<protein>
    <submittedName>
        <fullName evidence="1">Cryptochrome/photolyase family protein</fullName>
    </submittedName>
</protein>
<dbReference type="Gene3D" id="3.40.50.620">
    <property type="entry name" value="HUPs"/>
    <property type="match status" value="1"/>
</dbReference>
<dbReference type="AlphaFoldDB" id="A0AA43ZFS9"/>
<comment type="caution">
    <text evidence="1">The sequence shown here is derived from an EMBL/GenBank/DDBJ whole genome shotgun (WGS) entry which is preliminary data.</text>
</comment>